<dbReference type="EMBL" id="JASCZI010241849">
    <property type="protein sequence ID" value="MED6207683.1"/>
    <property type="molecule type" value="Genomic_DNA"/>
</dbReference>
<feature type="region of interest" description="Disordered" evidence="1">
    <location>
        <begin position="74"/>
        <end position="102"/>
    </location>
</feature>
<gene>
    <name evidence="2" type="ORF">PIB30_037985</name>
</gene>
<accession>A0ABU6YGA8</accession>
<keyword evidence="3" id="KW-1185">Reference proteome</keyword>
<name>A0ABU6YGA8_9FABA</name>
<evidence type="ECO:0000256" key="1">
    <source>
        <dbReference type="SAM" id="MobiDB-lite"/>
    </source>
</evidence>
<evidence type="ECO:0000313" key="3">
    <source>
        <dbReference type="Proteomes" id="UP001341840"/>
    </source>
</evidence>
<sequence length="166" mass="18955">MRAMVEETELNWPYLLAYRLMHCASSSLEPSLGHGMLWTKIFEHFKFDLSDEELIYVIEENAITSRSLNKMGRGAVVDRKGKKNKAVAKSPPSQSGTSLDSQVTPELMEVFAEKMHALGLDWDKKMERVDKRLKVVEGHIASQAEGLQFLEKGMNTHFSRREQSRV</sequence>
<proteinExistence type="predicted"/>
<dbReference type="Proteomes" id="UP001341840">
    <property type="component" value="Unassembled WGS sequence"/>
</dbReference>
<feature type="compositionally biased region" description="Polar residues" evidence="1">
    <location>
        <begin position="91"/>
        <end position="102"/>
    </location>
</feature>
<reference evidence="2 3" key="1">
    <citation type="journal article" date="2023" name="Plants (Basel)">
        <title>Bridging the Gap: Combining Genomics and Transcriptomics Approaches to Understand Stylosanthes scabra, an Orphan Legume from the Brazilian Caatinga.</title>
        <authorList>
            <person name="Ferreira-Neto J.R.C."/>
            <person name="da Silva M.D."/>
            <person name="Binneck E."/>
            <person name="de Melo N.F."/>
            <person name="da Silva R.H."/>
            <person name="de Melo A.L.T.M."/>
            <person name="Pandolfi V."/>
            <person name="Bustamante F.O."/>
            <person name="Brasileiro-Vidal A.C."/>
            <person name="Benko-Iseppon A.M."/>
        </authorList>
    </citation>
    <scope>NUCLEOTIDE SEQUENCE [LARGE SCALE GENOMIC DNA]</scope>
    <source>
        <tissue evidence="2">Leaves</tissue>
    </source>
</reference>
<organism evidence="2 3">
    <name type="scientific">Stylosanthes scabra</name>
    <dbReference type="NCBI Taxonomy" id="79078"/>
    <lineage>
        <taxon>Eukaryota</taxon>
        <taxon>Viridiplantae</taxon>
        <taxon>Streptophyta</taxon>
        <taxon>Embryophyta</taxon>
        <taxon>Tracheophyta</taxon>
        <taxon>Spermatophyta</taxon>
        <taxon>Magnoliopsida</taxon>
        <taxon>eudicotyledons</taxon>
        <taxon>Gunneridae</taxon>
        <taxon>Pentapetalae</taxon>
        <taxon>rosids</taxon>
        <taxon>fabids</taxon>
        <taxon>Fabales</taxon>
        <taxon>Fabaceae</taxon>
        <taxon>Papilionoideae</taxon>
        <taxon>50 kb inversion clade</taxon>
        <taxon>dalbergioids sensu lato</taxon>
        <taxon>Dalbergieae</taxon>
        <taxon>Pterocarpus clade</taxon>
        <taxon>Stylosanthes</taxon>
    </lineage>
</organism>
<comment type="caution">
    <text evidence="2">The sequence shown here is derived from an EMBL/GenBank/DDBJ whole genome shotgun (WGS) entry which is preliminary data.</text>
</comment>
<protein>
    <submittedName>
        <fullName evidence="2">Uncharacterized protein</fullName>
    </submittedName>
</protein>
<evidence type="ECO:0000313" key="2">
    <source>
        <dbReference type="EMBL" id="MED6207683.1"/>
    </source>
</evidence>